<sequence length="480" mass="53819">MTAPIFDDALVDSLFPAPNFAAAFTNPTMPTPNAGITPESTAALRRLLIENHKRFHVFFNDMGFHNHLSHHLLAAYGIGAPAYVLQKAFDDHASYQRPAYQSPEPITHENWRKYLGNEQFYTAYMNFFSQPDPDFVMSPPHLRNRFLSGVVHPMIHFGHSPEFGIDGMAVEGLAQTAVHHSTLDCLFDAKFFANSIQSTSELPSMTSSSSLSESPAKQSSNGRVHSFSILARILGDDRLKADVACKKGMPLVRFKETLKNVGAIIREYATLWTIKENEKDIRERVEELNWFVTLIFGVGGWKKDRAFRADFFLVHLVTSNLFLPSILSLLRPKHQVDFMRAYFANALTWFVAEGRPALDVQGFFQSVTLDPKPNPDSKTPVEKEAKGNPWYTLLAHTLVHPNEHHVKAERALAHGAALYGARSKGCFSYTELKGAEVIDGTLFVRTGGLLMDTMQWNHKVQREGGIDEESGWDLAGLGWN</sequence>
<keyword evidence="1" id="KW-0560">Oxidoreductase</keyword>
<dbReference type="STRING" id="1423351.A0A074S7G2"/>
<accession>A0A074S7G2</accession>
<dbReference type="Pfam" id="PF14027">
    <property type="entry name" value="Questin_oxidase"/>
    <property type="match status" value="1"/>
</dbReference>
<dbReference type="Proteomes" id="UP000027456">
    <property type="component" value="Unassembled WGS sequence"/>
</dbReference>
<dbReference type="HOGENOM" id="CLU_019145_1_0_1"/>
<reference evidence="2 3" key="1">
    <citation type="submission" date="2013-12" db="EMBL/GenBank/DDBJ databases">
        <authorList>
            <person name="Cubeta M."/>
            <person name="Pakala S."/>
            <person name="Fedorova N."/>
            <person name="Thomas E."/>
            <person name="Dean R."/>
            <person name="Jabaji S."/>
            <person name="Neate S."/>
            <person name="Toda T."/>
            <person name="Tavantzis S."/>
            <person name="Vilgalys R."/>
            <person name="Bharathan N."/>
            <person name="Pakala S."/>
            <person name="Losada L.S."/>
            <person name="Zafar N."/>
            <person name="Nierman W."/>
        </authorList>
    </citation>
    <scope>NUCLEOTIDE SEQUENCE [LARGE SCALE GENOMIC DNA]</scope>
    <source>
        <strain evidence="2 3">123E</strain>
    </source>
</reference>
<comment type="caution">
    <text evidence="2">The sequence shown here is derived from an EMBL/GenBank/DDBJ whole genome shotgun (WGS) entry which is preliminary data.</text>
</comment>
<organism evidence="2 3">
    <name type="scientific">Rhizoctonia solani 123E</name>
    <dbReference type="NCBI Taxonomy" id="1423351"/>
    <lineage>
        <taxon>Eukaryota</taxon>
        <taxon>Fungi</taxon>
        <taxon>Dikarya</taxon>
        <taxon>Basidiomycota</taxon>
        <taxon>Agaricomycotina</taxon>
        <taxon>Agaricomycetes</taxon>
        <taxon>Cantharellales</taxon>
        <taxon>Ceratobasidiaceae</taxon>
        <taxon>Rhizoctonia</taxon>
    </lineage>
</organism>
<evidence type="ECO:0000313" key="3">
    <source>
        <dbReference type="Proteomes" id="UP000027456"/>
    </source>
</evidence>
<dbReference type="GO" id="GO:0016491">
    <property type="term" value="F:oxidoreductase activity"/>
    <property type="evidence" value="ECO:0007669"/>
    <property type="project" value="UniProtKB-KW"/>
</dbReference>
<evidence type="ECO:0000256" key="1">
    <source>
        <dbReference type="ARBA" id="ARBA00023002"/>
    </source>
</evidence>
<dbReference type="InterPro" id="IPR025337">
    <property type="entry name" value="Questin_oxidase-like"/>
</dbReference>
<gene>
    <name evidence="2" type="ORF">V565_224870</name>
</gene>
<dbReference type="PANTHER" id="PTHR35870:SF1">
    <property type="entry name" value="PROTEIN, PUTATIVE (AFU_ORTHOLOGUE AFUA_5G03330)-RELATED"/>
    <property type="match status" value="1"/>
</dbReference>
<name>A0A074S7G2_9AGAM</name>
<proteinExistence type="predicted"/>
<keyword evidence="3" id="KW-1185">Reference proteome</keyword>
<protein>
    <submittedName>
        <fullName evidence="2">DUF4243 family protein</fullName>
    </submittedName>
</protein>
<evidence type="ECO:0000313" key="2">
    <source>
        <dbReference type="EMBL" id="KEP46002.1"/>
    </source>
</evidence>
<dbReference type="PANTHER" id="PTHR35870">
    <property type="entry name" value="PROTEIN, PUTATIVE (AFU_ORTHOLOGUE AFUA_5G03330)-RELATED"/>
    <property type="match status" value="1"/>
</dbReference>
<dbReference type="EMBL" id="AZST01001340">
    <property type="protein sequence ID" value="KEP46002.1"/>
    <property type="molecule type" value="Genomic_DNA"/>
</dbReference>
<dbReference type="OrthoDB" id="10004862at2759"/>
<dbReference type="AlphaFoldDB" id="A0A074S7G2"/>